<keyword evidence="2" id="KW-1185">Reference proteome</keyword>
<dbReference type="Proteomes" id="UP001485043">
    <property type="component" value="Unassembled WGS sequence"/>
</dbReference>
<dbReference type="AlphaFoldDB" id="A0AAW1SM60"/>
<evidence type="ECO:0000313" key="2">
    <source>
        <dbReference type="Proteomes" id="UP001485043"/>
    </source>
</evidence>
<comment type="caution">
    <text evidence="1">The sequence shown here is derived from an EMBL/GenBank/DDBJ whole genome shotgun (WGS) entry which is preliminary data.</text>
</comment>
<reference evidence="1 2" key="1">
    <citation type="journal article" date="2024" name="Nat. Commun.">
        <title>Phylogenomics reveals the evolutionary origins of lichenization in chlorophyte algae.</title>
        <authorList>
            <person name="Puginier C."/>
            <person name="Libourel C."/>
            <person name="Otte J."/>
            <person name="Skaloud P."/>
            <person name="Haon M."/>
            <person name="Grisel S."/>
            <person name="Petersen M."/>
            <person name="Berrin J.G."/>
            <person name="Delaux P.M."/>
            <person name="Dal Grande F."/>
            <person name="Keller J."/>
        </authorList>
    </citation>
    <scope>NUCLEOTIDE SEQUENCE [LARGE SCALE GENOMIC DNA]</scope>
    <source>
        <strain evidence="1 2">SAG 2523</strain>
    </source>
</reference>
<protein>
    <submittedName>
        <fullName evidence="1">Uncharacterized protein</fullName>
    </submittedName>
</protein>
<proteinExistence type="predicted"/>
<dbReference type="EMBL" id="JALJOV010001467">
    <property type="protein sequence ID" value="KAK9847427.1"/>
    <property type="molecule type" value="Genomic_DNA"/>
</dbReference>
<accession>A0AAW1SM60</accession>
<sequence length="197" mass="22161">MRLTCACQHVQRPPGSLARPPSRPLTQVRSRVQQVASCLTDGPQYKPAYNKYRTRQKIDEDVIKEWKYVTGSTSPRVPLRPWTLALSMAGIIKFYLVPEQLRFIIHIAWAFLQHLGSRANKQLVLQGVKLDAKLAEIGSGGTSKAFSKAMALRRWHGKISPWANLSYRLSLWRGVSLTHDQSMLQSPPLTTTGIIAT</sequence>
<evidence type="ECO:0000313" key="1">
    <source>
        <dbReference type="EMBL" id="KAK9847427.1"/>
    </source>
</evidence>
<name>A0AAW1SM60_9CHLO</name>
<organism evidence="1 2">
    <name type="scientific">Apatococcus fuscideae</name>
    <dbReference type="NCBI Taxonomy" id="2026836"/>
    <lineage>
        <taxon>Eukaryota</taxon>
        <taxon>Viridiplantae</taxon>
        <taxon>Chlorophyta</taxon>
        <taxon>core chlorophytes</taxon>
        <taxon>Trebouxiophyceae</taxon>
        <taxon>Chlorellales</taxon>
        <taxon>Chlorellaceae</taxon>
        <taxon>Apatococcus</taxon>
    </lineage>
</organism>
<gene>
    <name evidence="1" type="ORF">WJX84_010437</name>
</gene>